<name>A0A220VGE2_9GAMM</name>
<sequence>MSIDSPSITFIGGIHGLERIGCQLILSFLNGLIQKCYWNSVLLDSLRKITINFIPMANPAGIYFKRRGNIHNVDLMRNAPIDSKEKTAWLVGGHRISSYLPWYRGKKNVIEIENETIIDYVKKYLFPRPFNLILDCHSGFGLHDRIWFPYAKSKKYPISDIGKLFYLRKMFFLSHPHHNYIFEPQSQHYLCHGDLWDYLYDLSQSSNRIILPLTLEMGSWAWIKKNPLQIFNSLGFFHPIKNHRIKKVINNHNILFNFLIDIVMNYSNWYENSHLPLYRKKAMTKWYK</sequence>
<keyword evidence="6" id="KW-0482">Metalloprotease</keyword>
<dbReference type="RefSeq" id="WP_089074396.1">
    <property type="nucleotide sequence ID" value="NZ_CP022356.1"/>
</dbReference>
<keyword evidence="3" id="KW-0645">Protease</keyword>
<dbReference type="InterPro" id="IPR000834">
    <property type="entry name" value="Peptidase_M14"/>
</dbReference>
<evidence type="ECO:0000256" key="2">
    <source>
        <dbReference type="ARBA" id="ARBA00005988"/>
    </source>
</evidence>
<evidence type="ECO:0000256" key="5">
    <source>
        <dbReference type="ARBA" id="ARBA00022833"/>
    </source>
</evidence>
<evidence type="ECO:0000256" key="4">
    <source>
        <dbReference type="ARBA" id="ARBA00022801"/>
    </source>
</evidence>
<evidence type="ECO:0000259" key="7">
    <source>
        <dbReference type="Pfam" id="PF00246"/>
    </source>
</evidence>
<dbReference type="GO" id="GO:0004181">
    <property type="term" value="F:metallocarboxypeptidase activity"/>
    <property type="evidence" value="ECO:0007669"/>
    <property type="project" value="InterPro"/>
</dbReference>
<protein>
    <submittedName>
        <fullName evidence="8">Zinc carboxypeptidase</fullName>
    </submittedName>
</protein>
<reference evidence="8 9" key="1">
    <citation type="journal article" date="2016" name="Int. J. Syst. Evol. Microbiol.">
        <title>Paraphotobacterium marinum gen. nov., sp. nov., a member of the family Vibrionaceae, isolated from surface seawater.</title>
        <authorList>
            <person name="Huang Z."/>
            <person name="Dong C."/>
            <person name="Shao Z."/>
        </authorList>
    </citation>
    <scope>NUCLEOTIDE SEQUENCE [LARGE SCALE GENOMIC DNA]</scope>
    <source>
        <strain evidence="8 9">NSCS20N07D</strain>
    </source>
</reference>
<dbReference type="GO" id="GO:0005615">
    <property type="term" value="C:extracellular space"/>
    <property type="evidence" value="ECO:0007669"/>
    <property type="project" value="TreeGrafter"/>
</dbReference>
<dbReference type="PANTHER" id="PTHR11705:SF143">
    <property type="entry name" value="SLL0236 PROTEIN"/>
    <property type="match status" value="1"/>
</dbReference>
<evidence type="ECO:0000256" key="3">
    <source>
        <dbReference type="ARBA" id="ARBA00022670"/>
    </source>
</evidence>
<dbReference type="EMBL" id="CP022356">
    <property type="protein sequence ID" value="ASK79488.1"/>
    <property type="molecule type" value="Genomic_DNA"/>
</dbReference>
<dbReference type="AlphaFoldDB" id="A0A220VGE2"/>
<gene>
    <name evidence="8" type="ORF">CF386_10535</name>
</gene>
<keyword evidence="9" id="KW-1185">Reference proteome</keyword>
<feature type="domain" description="Peptidase M14" evidence="7">
    <location>
        <begin position="6"/>
        <end position="180"/>
    </location>
</feature>
<keyword evidence="5" id="KW-0862">Zinc</keyword>
<organism evidence="8 9">
    <name type="scientific">Paraphotobacterium marinum</name>
    <dbReference type="NCBI Taxonomy" id="1755811"/>
    <lineage>
        <taxon>Bacteria</taxon>
        <taxon>Pseudomonadati</taxon>
        <taxon>Pseudomonadota</taxon>
        <taxon>Gammaproteobacteria</taxon>
        <taxon>Vibrionales</taxon>
        <taxon>Vibrionaceae</taxon>
        <taxon>Paraphotobacterium</taxon>
    </lineage>
</organism>
<comment type="similarity">
    <text evidence="2">Belongs to the peptidase M14 family.</text>
</comment>
<dbReference type="PANTHER" id="PTHR11705">
    <property type="entry name" value="PROTEASE FAMILY M14 CARBOXYPEPTIDASE A,B"/>
    <property type="match status" value="1"/>
</dbReference>
<comment type="cofactor">
    <cofactor evidence="1">
        <name>Zn(2+)</name>
        <dbReference type="ChEBI" id="CHEBI:29105"/>
    </cofactor>
</comment>
<evidence type="ECO:0000256" key="1">
    <source>
        <dbReference type="ARBA" id="ARBA00001947"/>
    </source>
</evidence>
<dbReference type="SUPFAM" id="SSF53187">
    <property type="entry name" value="Zn-dependent exopeptidases"/>
    <property type="match status" value="1"/>
</dbReference>
<evidence type="ECO:0000313" key="8">
    <source>
        <dbReference type="EMBL" id="ASK79488.1"/>
    </source>
</evidence>
<dbReference type="OrthoDB" id="9779324at2"/>
<dbReference type="GO" id="GO:0008270">
    <property type="term" value="F:zinc ion binding"/>
    <property type="evidence" value="ECO:0007669"/>
    <property type="project" value="InterPro"/>
</dbReference>
<keyword evidence="8" id="KW-0121">Carboxypeptidase</keyword>
<proteinExistence type="inferred from homology"/>
<evidence type="ECO:0000256" key="6">
    <source>
        <dbReference type="ARBA" id="ARBA00023049"/>
    </source>
</evidence>
<keyword evidence="4" id="KW-0378">Hydrolase</keyword>
<dbReference type="Pfam" id="PF00246">
    <property type="entry name" value="Peptidase_M14"/>
    <property type="match status" value="1"/>
</dbReference>
<dbReference type="Gene3D" id="3.40.630.10">
    <property type="entry name" value="Zn peptidases"/>
    <property type="match status" value="1"/>
</dbReference>
<dbReference type="Proteomes" id="UP000242175">
    <property type="component" value="Chromosome small"/>
</dbReference>
<dbReference type="KEGG" id="pmai:CF386_10535"/>
<evidence type="ECO:0000313" key="9">
    <source>
        <dbReference type="Proteomes" id="UP000242175"/>
    </source>
</evidence>
<accession>A0A220VGE2</accession>
<dbReference type="GO" id="GO:0006508">
    <property type="term" value="P:proteolysis"/>
    <property type="evidence" value="ECO:0007669"/>
    <property type="project" value="UniProtKB-KW"/>
</dbReference>